<dbReference type="GO" id="GO:0046872">
    <property type="term" value="F:metal ion binding"/>
    <property type="evidence" value="ECO:0007669"/>
    <property type="project" value="UniProtKB-KW"/>
</dbReference>
<proteinExistence type="predicted"/>
<comment type="caution">
    <text evidence="6">Lacks conserved residue(s) required for the propagation of feature annotation.</text>
</comment>
<dbReference type="SUPFAM" id="SSF55486">
    <property type="entry name" value="Metalloproteases ('zincins'), catalytic domain"/>
    <property type="match status" value="1"/>
</dbReference>
<dbReference type="AlphaFoldDB" id="A0A815IT17"/>
<dbReference type="EC" id="3.4.24.-" evidence="7"/>
<dbReference type="InterPro" id="IPR001506">
    <property type="entry name" value="Peptidase_M12A"/>
</dbReference>
<evidence type="ECO:0000256" key="4">
    <source>
        <dbReference type="ARBA" id="ARBA00022833"/>
    </source>
</evidence>
<keyword evidence="7" id="KW-0732">Signal</keyword>
<comment type="cofactor">
    <cofactor evidence="7">
        <name>Zn(2+)</name>
        <dbReference type="ChEBI" id="CHEBI:29105"/>
    </cofactor>
    <text evidence="7">Binds 1 zinc ion per subunit.</text>
</comment>
<evidence type="ECO:0000256" key="6">
    <source>
        <dbReference type="PROSITE-ProRule" id="PRU01211"/>
    </source>
</evidence>
<reference evidence="9" key="1">
    <citation type="submission" date="2021-02" db="EMBL/GenBank/DDBJ databases">
        <authorList>
            <person name="Nowell W R."/>
        </authorList>
    </citation>
    <scope>NUCLEOTIDE SEQUENCE</scope>
</reference>
<feature type="chain" id="PRO_5033097089" description="Metalloendopeptidase" evidence="7">
    <location>
        <begin position="23"/>
        <end position="193"/>
    </location>
</feature>
<evidence type="ECO:0000256" key="5">
    <source>
        <dbReference type="ARBA" id="ARBA00023049"/>
    </source>
</evidence>
<keyword evidence="3 7" id="KW-0378">Hydrolase</keyword>
<sequence length="193" mass="22104">MKSIAVYIQFFVLYLLADLFEGDMVFPTPTQQLARGVALRGDSVRWPNGTVPYEIAQGYRFYHEQGRPDRDNYVRVNYNNIQHGMEHNFQKYNSTMVDTLNTSYDYGSVMHYPRDAFSVNRLPTIEPLQPNVTIGQHDNLSSIDIQEVRLFYNCFAIGVTLPTTTTTTTGNLTNKNDFSLVNMLTLISKNEVL</sequence>
<dbReference type="InterPro" id="IPR024079">
    <property type="entry name" value="MetalloPept_cat_dom_sf"/>
</dbReference>
<evidence type="ECO:0000256" key="7">
    <source>
        <dbReference type="RuleBase" id="RU361183"/>
    </source>
</evidence>
<dbReference type="Gene3D" id="3.40.390.10">
    <property type="entry name" value="Collagenase (Catalytic Domain)"/>
    <property type="match status" value="1"/>
</dbReference>
<evidence type="ECO:0000259" key="8">
    <source>
        <dbReference type="PROSITE" id="PS51864"/>
    </source>
</evidence>
<dbReference type="EMBL" id="CAJNOT010003196">
    <property type="protein sequence ID" value="CAF1369919.1"/>
    <property type="molecule type" value="Genomic_DNA"/>
</dbReference>
<evidence type="ECO:0000313" key="9">
    <source>
        <dbReference type="EMBL" id="CAF1369919.1"/>
    </source>
</evidence>
<keyword evidence="2 7" id="KW-0479">Metal-binding</keyword>
<evidence type="ECO:0000256" key="2">
    <source>
        <dbReference type="ARBA" id="ARBA00022723"/>
    </source>
</evidence>
<evidence type="ECO:0000313" key="10">
    <source>
        <dbReference type="Proteomes" id="UP000663864"/>
    </source>
</evidence>
<feature type="domain" description="Peptidase M12A" evidence="8">
    <location>
        <begin position="1"/>
        <end position="155"/>
    </location>
</feature>
<dbReference type="GO" id="GO:0006508">
    <property type="term" value="P:proteolysis"/>
    <property type="evidence" value="ECO:0007669"/>
    <property type="project" value="UniProtKB-KW"/>
</dbReference>
<evidence type="ECO:0000256" key="3">
    <source>
        <dbReference type="ARBA" id="ARBA00022801"/>
    </source>
</evidence>
<name>A0A815IT17_9BILA</name>
<feature type="active site" evidence="6">
    <location>
        <position position="54"/>
    </location>
</feature>
<keyword evidence="5 7" id="KW-0482">Metalloprotease</keyword>
<dbReference type="Proteomes" id="UP000663864">
    <property type="component" value="Unassembled WGS sequence"/>
</dbReference>
<keyword evidence="1 7" id="KW-0645">Protease</keyword>
<keyword evidence="4 7" id="KW-0862">Zinc</keyword>
<dbReference type="PANTHER" id="PTHR10127">
    <property type="entry name" value="DISCOIDIN, CUB, EGF, LAMININ , AND ZINC METALLOPROTEASE DOMAIN CONTAINING"/>
    <property type="match status" value="1"/>
</dbReference>
<feature type="signal peptide" evidence="7">
    <location>
        <begin position="1"/>
        <end position="22"/>
    </location>
</feature>
<dbReference type="PANTHER" id="PTHR10127:SF780">
    <property type="entry name" value="METALLOENDOPEPTIDASE"/>
    <property type="match status" value="1"/>
</dbReference>
<dbReference type="GO" id="GO:0004222">
    <property type="term" value="F:metalloendopeptidase activity"/>
    <property type="evidence" value="ECO:0007669"/>
    <property type="project" value="UniProtKB-UniRule"/>
</dbReference>
<evidence type="ECO:0000256" key="1">
    <source>
        <dbReference type="ARBA" id="ARBA00022670"/>
    </source>
</evidence>
<comment type="caution">
    <text evidence="9">The sequence shown here is derived from an EMBL/GenBank/DDBJ whole genome shotgun (WGS) entry which is preliminary data.</text>
</comment>
<dbReference type="PROSITE" id="PS51864">
    <property type="entry name" value="ASTACIN"/>
    <property type="match status" value="1"/>
</dbReference>
<protein>
    <recommendedName>
        <fullName evidence="7">Metalloendopeptidase</fullName>
        <ecNumber evidence="7">3.4.24.-</ecNumber>
    </recommendedName>
</protein>
<dbReference type="PRINTS" id="PR00480">
    <property type="entry name" value="ASTACIN"/>
</dbReference>
<organism evidence="9 10">
    <name type="scientific">Rotaria sordida</name>
    <dbReference type="NCBI Taxonomy" id="392033"/>
    <lineage>
        <taxon>Eukaryota</taxon>
        <taxon>Metazoa</taxon>
        <taxon>Spiralia</taxon>
        <taxon>Gnathifera</taxon>
        <taxon>Rotifera</taxon>
        <taxon>Eurotatoria</taxon>
        <taxon>Bdelloidea</taxon>
        <taxon>Philodinida</taxon>
        <taxon>Philodinidae</taxon>
        <taxon>Rotaria</taxon>
    </lineage>
</organism>
<gene>
    <name evidence="9" type="ORF">ZHD862_LOCUS31538</name>
</gene>
<accession>A0A815IT17</accession>
<dbReference type="Pfam" id="PF01400">
    <property type="entry name" value="Astacin"/>
    <property type="match status" value="1"/>
</dbReference>